<dbReference type="GO" id="GO:0004197">
    <property type="term" value="F:cysteine-type endopeptidase activity"/>
    <property type="evidence" value="ECO:0007669"/>
    <property type="project" value="InterPro"/>
</dbReference>
<protein>
    <recommendedName>
        <fullName evidence="1">Peptidase C14 caspase domain-containing protein</fullName>
    </recommendedName>
</protein>
<dbReference type="KEGG" id="slw:BRW62_01105"/>
<dbReference type="Pfam" id="PF00656">
    <property type="entry name" value="Peptidase_C14"/>
    <property type="match status" value="1"/>
</dbReference>
<dbReference type="GO" id="GO:0006508">
    <property type="term" value="P:proteolysis"/>
    <property type="evidence" value="ECO:0007669"/>
    <property type="project" value="InterPro"/>
</dbReference>
<name>A0A2D2PZ99_PARLV</name>
<gene>
    <name evidence="2" type="ORF">BRW62_01105</name>
</gene>
<reference evidence="2 3" key="1">
    <citation type="submission" date="2016-11" db="EMBL/GenBank/DDBJ databases">
        <title>Complete genome sequence of thermophilic cyanobacteria strain Synechococcus sp. PCC6715.</title>
        <authorList>
            <person name="Tang J."/>
            <person name="Daroch M."/>
            <person name="Liang Y."/>
            <person name="Jiang D."/>
            <person name="Shah M."/>
        </authorList>
    </citation>
    <scope>NUCLEOTIDE SEQUENCE [LARGE SCALE GENOMIC DNA]</scope>
    <source>
        <strain evidence="2 3">PCC 6715</strain>
    </source>
</reference>
<keyword evidence="3" id="KW-1185">Reference proteome</keyword>
<evidence type="ECO:0000259" key="1">
    <source>
        <dbReference type="Pfam" id="PF00656"/>
    </source>
</evidence>
<proteinExistence type="predicted"/>
<dbReference type="InterPro" id="IPR011600">
    <property type="entry name" value="Pept_C14_caspase"/>
</dbReference>
<sequence length="622" mass="67817">MHLGRRFFLQSAAALLLAQAFWQEGSRAIAAPLPTVRALLIGINHYPHLGMVPPLAGCLTDVELVKMLLMERFGLDRDRLTILTEAAATLPRVREELAELQGLGDPILVYFSGYGTLWQQQPTLLLANADSSGADSLALAELLNLKSLQVWLDTRFTSAPPRASHLRWRYAPLAATVSPQAHSEAKNLTAVNDLGAEVTLNGMTVGLFTATLSHYLAALAGDRPLDRSVMHTADDLRTQLGSEVHLTMGNLPSMGGNSLDAVVQGSHDRTLNLWCGGFSPWLLAHLSPRSRLLSTDTSVMVELSSINGFMAQGTAAAPLQSGDRLYEKLRRLPRNLSLKVGLDPHLEKIERVDVVNALANQGDVTVVNSPDDLPDVIITKTSEAGSYGLQWPAGSLLQESCTTTNEAAKAGMRRLNPWFATLLAHKWLALTVNTTSSHLGISTTLEQLTPQPKLLSRQYTTRSPHPLPEVLRTKLPPVNLAAPLTLTKGDTCRWSIYNYGDESLNVLAVAWDSRQGLLLLPLQPQSWHLELAAGLSVPLYTWSLNHPSQWLQVFIISSRRPFSHVNQHSSPPTNAQPLPVAGENGLALTQGLLSDLSTEPEGNDLSLDVAQWCSQCYTLRVV</sequence>
<dbReference type="EMBL" id="CP018092">
    <property type="protein sequence ID" value="ATS17572.1"/>
    <property type="molecule type" value="Genomic_DNA"/>
</dbReference>
<reference evidence="3" key="2">
    <citation type="journal article" date="2022" name="Front. Microbiol.">
        <title>Comparative Genomic Analysis Revealed Distinct Molecular Components and Organization of CO2-Concentrating Mechanism in Thermophilic Cyanobacteria.</title>
        <authorList>
            <person name="Tang J."/>
            <person name="Zhou H."/>
            <person name="Yao D."/>
            <person name="Riaz S."/>
            <person name="You D."/>
            <person name="Klepacz-Smolka A."/>
            <person name="Daroch M."/>
        </authorList>
    </citation>
    <scope>NUCLEOTIDE SEQUENCE [LARGE SCALE GENOMIC DNA]</scope>
    <source>
        <strain evidence="3">PCC 6715</strain>
    </source>
</reference>
<evidence type="ECO:0000313" key="3">
    <source>
        <dbReference type="Proteomes" id="UP000231057"/>
    </source>
</evidence>
<dbReference type="Gene3D" id="3.40.50.1460">
    <property type="match status" value="1"/>
</dbReference>
<dbReference type="OrthoDB" id="505527at2"/>
<dbReference type="AlphaFoldDB" id="A0A2D2PZ99"/>
<organism evidence="2 3">
    <name type="scientific">Parathermosynechococcus lividus PCC 6715</name>
    <dbReference type="NCBI Taxonomy" id="1917166"/>
    <lineage>
        <taxon>Bacteria</taxon>
        <taxon>Bacillati</taxon>
        <taxon>Cyanobacteriota</taxon>
        <taxon>Cyanophyceae</taxon>
        <taxon>Acaryochloridales</taxon>
        <taxon>Thermosynechococcaceae</taxon>
        <taxon>Parathermosynechococcus</taxon>
    </lineage>
</organism>
<dbReference type="Proteomes" id="UP000231057">
    <property type="component" value="Chromosome"/>
</dbReference>
<feature type="domain" description="Peptidase C14 caspase" evidence="1">
    <location>
        <begin position="37"/>
        <end position="120"/>
    </location>
</feature>
<evidence type="ECO:0000313" key="2">
    <source>
        <dbReference type="EMBL" id="ATS17572.1"/>
    </source>
</evidence>
<accession>A0A2D2PZ99</accession>